<dbReference type="Gene3D" id="1.10.418.40">
    <property type="entry name" value="Autophagy protein 6/Beclin 1"/>
    <property type="match status" value="2"/>
</dbReference>
<proteinExistence type="inferred from homology"/>
<evidence type="ECO:0000313" key="5">
    <source>
        <dbReference type="EMBL" id="KAH0854093.1"/>
    </source>
</evidence>
<dbReference type="EMBL" id="JAGKQM010000570">
    <property type="protein sequence ID" value="KAH0854093.1"/>
    <property type="molecule type" value="Genomic_DNA"/>
</dbReference>
<sequence length="1522" mass="171845">GGIERALINHHVEKTLRIVRVARASRVKSGSVELWKSSQYCGICKRSWHSSDWKKVTETELADEITVVCNGMEGAYIRKFHVIECKCGSCGAKKQSPCEWEQHTGCRAKKWKYSVKVKGTMLTVEKWLHPLYILDIRSGDDALFAGRERESMKTRSSDVQGASRGKRKASEGDENGRGKLRSVQSDEQKKAPQMENHSRGKKRLAPSNEQKQGKKILRGIHSCVSPRFSASTRRPSFFCRVDPNLPKWVCQKCHHSLTIVGVDSYAGKFFNDSPPSVFLVQHAWTRALHFRLDVTITLLVCNEIVDMPSCPNDLCYIKKLMKLLHPAAMQGSSIHGANSVLGSTRMDNSFVVLPRHKPQAQGIPPRPRGASSPQPHDATHCGKAMEESFVVVDKSESASDSGAASQNTLSSLEVGQNGPLHSNTSGFNTTINVLNRAFDIARTQTQVEQPLCLECMRVLSDKLEKEVEDVTRDVEAYEACVQRLEGETQDVLSEADFLREKRKIEEEERKLVAAIEESARQNAEVNRQLKELESKGNRFNELEDRYWQEFNNFQCQLIAHQEERDAILAKIEVSQAHLELLNKTNVLIDAFPIRYDGDFGTINNFRLGRLPKAPVEWDEINAAWGQACLLLHTMCNYFRPKCRVKIQPMGSYPRIVDSTNSTYELFGPVNLFWSTRYDKAMTLYLLCLKDFADFANAKDQENNIPPEKCLKLPFKIENDKVESYSITQSFNKQENWTKALKYTLCNLKWALYWFVGNTNFQPLSATVSLPSDVSAAGSLYAKRGPGSNNPSGKMKTRSSDVQGANRGKRKAPEGDENGRGKRRSVQSDEQKRAPQIGDYGRGKKRLAPSNEQKKGKKILRGIRSCVSPRCSASSTHRPSFFWFEQDAWTYISRFLDGKSLVMLGATSKWFHKTVMEESIWRFACLRDLQVPRPFPVSSSWNKIYASAFDGSHSYLFHQKEKHIDWMRIGAFTLDSRMSLLTESLSGQLKVPRVQGTIEQMLQSTGSCIIKDIKSGIWIADLQLVRCPVCDLSTCDGTMQTLDTRHIELFLNEEYKDGSWDYNLIGSHKLQKDTSAACGAIFDLKHVKASASSGILHLKSWTGEPDDSQPKAFITTHAVAVHTRLQKNEGILVKYQTMKAGTDAAMQGSSIHGGNSVLGSTRMDNSFVVLPRHKPQAQGIPPRPRGASSPQPHDETHSGKAMEESFVVVDKPDSAAASQNTLSPAEVGQNGPLHSNTSGFNATINVLTRAFDIARTQTQVEQQLCLECMRVLSDKLEKEVEDVTRDVEAYEACVQRLEGETRDVLSEADFLREKRKIEEEERKLVAAIEESEKQNAEVNRQLKELESKGNRFNELEDGCRQEFNNFQFQLIAHQEERDAILAKIEVSQAHLELLNKTNVLIDAFPIRYDGDFGTINNFRLGRLPKAPVEWDEINAAWGQACLLLHTINPFLRCRVKIQPMGSYPRFLDSTNSTYELFGPVNLFWSTRYDKAMTLYLICLQEQYSTRGMPQSPVQDYYKKTIPK</sequence>
<dbReference type="InterPro" id="IPR007243">
    <property type="entry name" value="Atg6/Beclin"/>
</dbReference>
<dbReference type="InterPro" id="IPR038274">
    <property type="entry name" value="Atg6/Beclin_C_sf"/>
</dbReference>
<protein>
    <recommendedName>
        <fullName evidence="4">SRCR domain-containing protein</fullName>
    </recommendedName>
</protein>
<name>A0ABQ7XDR9_BRANA</name>
<feature type="compositionally biased region" description="Basic and acidic residues" evidence="3">
    <location>
        <begin position="1191"/>
        <end position="1200"/>
    </location>
</feature>
<dbReference type="PANTHER" id="PTHR12768:SF4">
    <property type="entry name" value="BECLIN-1"/>
    <property type="match status" value="1"/>
</dbReference>
<comment type="caution">
    <text evidence="5">The sequence shown here is derived from an EMBL/GenBank/DDBJ whole genome shotgun (WGS) entry which is preliminary data.</text>
</comment>
<feature type="non-terminal residue" evidence="5">
    <location>
        <position position="1"/>
    </location>
</feature>
<dbReference type="Proteomes" id="UP000824890">
    <property type="component" value="Unassembled WGS sequence"/>
</dbReference>
<gene>
    <name evidence="6" type="ORF">HID58_071646</name>
    <name evidence="5" type="ORF">HID58_090607</name>
</gene>
<evidence type="ECO:0000313" key="6">
    <source>
        <dbReference type="EMBL" id="KAH0874284.1"/>
    </source>
</evidence>
<feature type="region of interest" description="Disordered" evidence="3">
    <location>
        <begin position="357"/>
        <end position="380"/>
    </location>
</feature>
<dbReference type="Gene3D" id="6.10.250.3110">
    <property type="match status" value="1"/>
</dbReference>
<evidence type="ECO:0000256" key="2">
    <source>
        <dbReference type="SAM" id="Coils"/>
    </source>
</evidence>
<comment type="similarity">
    <text evidence="1">Belongs to the beclin family.</text>
</comment>
<dbReference type="Pfam" id="PF17675">
    <property type="entry name" value="APG6_N"/>
    <property type="match status" value="2"/>
</dbReference>
<organism evidence="5 7">
    <name type="scientific">Brassica napus</name>
    <name type="common">Rape</name>
    <dbReference type="NCBI Taxonomy" id="3708"/>
    <lineage>
        <taxon>Eukaryota</taxon>
        <taxon>Viridiplantae</taxon>
        <taxon>Streptophyta</taxon>
        <taxon>Embryophyta</taxon>
        <taxon>Tracheophyta</taxon>
        <taxon>Spermatophyta</taxon>
        <taxon>Magnoliopsida</taxon>
        <taxon>eudicotyledons</taxon>
        <taxon>Gunneridae</taxon>
        <taxon>Pentapetalae</taxon>
        <taxon>rosids</taxon>
        <taxon>malvids</taxon>
        <taxon>Brassicales</taxon>
        <taxon>Brassicaceae</taxon>
        <taxon>Brassiceae</taxon>
        <taxon>Brassica</taxon>
    </lineage>
</organism>
<dbReference type="InterPro" id="IPR040455">
    <property type="entry name" value="Atg6_BARA"/>
</dbReference>
<evidence type="ECO:0000259" key="4">
    <source>
        <dbReference type="PROSITE" id="PS50287"/>
    </source>
</evidence>
<evidence type="ECO:0000256" key="3">
    <source>
        <dbReference type="SAM" id="MobiDB-lite"/>
    </source>
</evidence>
<feature type="region of interest" description="Disordered" evidence="3">
    <location>
        <begin position="1212"/>
        <end position="1235"/>
    </location>
</feature>
<feature type="domain" description="SRCR" evidence="4">
    <location>
        <begin position="19"/>
        <end position="72"/>
    </location>
</feature>
<reference evidence="5 7" key="1">
    <citation type="submission" date="2021-05" db="EMBL/GenBank/DDBJ databases">
        <title>Genome Assembly of Synthetic Allotetraploid Brassica napus Reveals Homoeologous Exchanges between Subgenomes.</title>
        <authorList>
            <person name="Davis J.T."/>
        </authorList>
    </citation>
    <scope>NUCLEOTIDE SEQUENCE [LARGE SCALE GENOMIC DNA]</scope>
    <source>
        <strain evidence="7">cv. Da-Ae</strain>
        <tissue evidence="5">Seedling</tissue>
    </source>
</reference>
<feature type="compositionally biased region" description="Basic and acidic residues" evidence="3">
    <location>
        <begin position="168"/>
        <end position="177"/>
    </location>
</feature>
<keyword evidence="7" id="KW-1185">Reference proteome</keyword>
<feature type="compositionally biased region" description="Basic and acidic residues" evidence="3">
    <location>
        <begin position="147"/>
        <end position="156"/>
    </location>
</feature>
<dbReference type="SUPFAM" id="SSF81383">
    <property type="entry name" value="F-box domain"/>
    <property type="match status" value="1"/>
</dbReference>
<dbReference type="EMBL" id="JAGKQM010000016">
    <property type="protein sequence ID" value="KAH0874284.1"/>
    <property type="molecule type" value="Genomic_DNA"/>
</dbReference>
<feature type="region of interest" description="Disordered" evidence="3">
    <location>
        <begin position="780"/>
        <end position="858"/>
    </location>
</feature>
<feature type="coiled-coil region" evidence="2">
    <location>
        <begin position="453"/>
        <end position="545"/>
    </location>
</feature>
<feature type="compositionally biased region" description="Basic and acidic residues" evidence="3">
    <location>
        <begin position="810"/>
        <end position="832"/>
    </location>
</feature>
<dbReference type="InterPro" id="IPR036047">
    <property type="entry name" value="F-box-like_dom_sf"/>
</dbReference>
<feature type="coiled-coil region" evidence="2">
    <location>
        <begin position="1265"/>
        <end position="1354"/>
    </location>
</feature>
<dbReference type="PROSITE" id="PS50287">
    <property type="entry name" value="SRCR_2"/>
    <property type="match status" value="1"/>
</dbReference>
<keyword evidence="2" id="KW-0175">Coiled coil</keyword>
<dbReference type="PANTHER" id="PTHR12768">
    <property type="entry name" value="BECLIN 1"/>
    <property type="match status" value="1"/>
</dbReference>
<accession>A0ABQ7XDR9</accession>
<evidence type="ECO:0000256" key="1">
    <source>
        <dbReference type="ARBA" id="ARBA00005965"/>
    </source>
</evidence>
<feature type="compositionally biased region" description="Basic and acidic residues" evidence="3">
    <location>
        <begin position="184"/>
        <end position="198"/>
    </location>
</feature>
<evidence type="ECO:0000313" key="7">
    <source>
        <dbReference type="Proteomes" id="UP000824890"/>
    </source>
</evidence>
<dbReference type="Gene3D" id="3.10.390.10">
    <property type="entry name" value="SAND domain-like"/>
    <property type="match status" value="1"/>
</dbReference>
<dbReference type="InterPro" id="IPR041691">
    <property type="entry name" value="Atg6/beclin_CC"/>
</dbReference>
<feature type="region of interest" description="Disordered" evidence="3">
    <location>
        <begin position="1173"/>
        <end position="1200"/>
    </location>
</feature>
<dbReference type="Pfam" id="PF04111">
    <property type="entry name" value="APG6"/>
    <property type="match status" value="2"/>
</dbReference>
<feature type="region of interest" description="Disordered" evidence="3">
    <location>
        <begin position="147"/>
        <end position="216"/>
    </location>
</feature>
<dbReference type="InterPro" id="IPR001190">
    <property type="entry name" value="SRCR"/>
</dbReference>
<dbReference type="InterPro" id="IPR010919">
    <property type="entry name" value="SAND-like_dom_sf"/>
</dbReference>